<dbReference type="EMBL" id="LSRP01000001">
    <property type="protein sequence ID" value="OJG01483.1"/>
    <property type="molecule type" value="Genomic_DNA"/>
</dbReference>
<protein>
    <recommendedName>
        <fullName evidence="2">Antitoxin</fullName>
    </recommendedName>
</protein>
<dbReference type="Pfam" id="PF02604">
    <property type="entry name" value="PhdYeFM_antitox"/>
    <property type="match status" value="1"/>
</dbReference>
<dbReference type="AlphaFoldDB" id="A0A657M079"/>
<dbReference type="InterPro" id="IPR006442">
    <property type="entry name" value="Antitoxin_Phd/YefM"/>
</dbReference>
<dbReference type="Gene3D" id="3.40.1620.10">
    <property type="entry name" value="YefM-like domain"/>
    <property type="match status" value="1"/>
</dbReference>
<name>A0A657M079_9HYPH</name>
<dbReference type="NCBIfam" id="TIGR01552">
    <property type="entry name" value="phd_fam"/>
    <property type="match status" value="1"/>
</dbReference>
<dbReference type="OrthoDB" id="9800503at2"/>
<dbReference type="Proteomes" id="UP000182661">
    <property type="component" value="Unassembled WGS sequence"/>
</dbReference>
<keyword evidence="4" id="KW-1185">Reference proteome</keyword>
<accession>A0A657M079</accession>
<dbReference type="RefSeq" id="WP_071830921.1">
    <property type="nucleotide sequence ID" value="NZ_LSRP01000001.1"/>
</dbReference>
<evidence type="ECO:0000313" key="4">
    <source>
        <dbReference type="Proteomes" id="UP000182661"/>
    </source>
</evidence>
<evidence type="ECO:0000256" key="1">
    <source>
        <dbReference type="ARBA" id="ARBA00009981"/>
    </source>
</evidence>
<evidence type="ECO:0000256" key="2">
    <source>
        <dbReference type="RuleBase" id="RU362080"/>
    </source>
</evidence>
<comment type="caution">
    <text evidence="3">The sequence shown here is derived from an EMBL/GenBank/DDBJ whole genome shotgun (WGS) entry which is preliminary data.</text>
</comment>
<sequence>MKTLNLADAKSHLSELVTQVEAGETVQILRRGKPVAQLSAISSPRKPVEIDWLTSVTDGITPQAESAGAFIRAMRDSDRY</sequence>
<gene>
    <name evidence="3" type="ORF">AX760_00795</name>
</gene>
<reference evidence="3 4" key="1">
    <citation type="submission" date="2016-02" db="EMBL/GenBank/DDBJ databases">
        <title>Genome sequencing of a beta-galactosidase producing bacteria Rhizobium sp. 59.</title>
        <authorList>
            <person name="Wang D."/>
            <person name="Kot W."/>
            <person name="Qin Y."/>
            <person name="Hansen L."/>
            <person name="Naqvi K."/>
            <person name="Rensing C."/>
        </authorList>
    </citation>
    <scope>NUCLEOTIDE SEQUENCE [LARGE SCALE GENOMIC DNA]</scope>
    <source>
        <strain evidence="3 4">59</strain>
    </source>
</reference>
<dbReference type="InterPro" id="IPR051416">
    <property type="entry name" value="phD-YefM_TA_antitoxins"/>
</dbReference>
<comment type="function">
    <text evidence="2">Antitoxin component of a type II toxin-antitoxin (TA) system.</text>
</comment>
<dbReference type="PANTHER" id="PTHR35377">
    <property type="entry name" value="ANTITOXIN VAPB49-RELATED-RELATED"/>
    <property type="match status" value="1"/>
</dbReference>
<proteinExistence type="inferred from homology"/>
<dbReference type="InterPro" id="IPR036165">
    <property type="entry name" value="YefM-like_sf"/>
</dbReference>
<dbReference type="SUPFAM" id="SSF143120">
    <property type="entry name" value="YefM-like"/>
    <property type="match status" value="1"/>
</dbReference>
<organism evidence="3 4">
    <name type="scientific">Pararhizobium antarcticum</name>
    <dbReference type="NCBI Taxonomy" id="1798805"/>
    <lineage>
        <taxon>Bacteria</taxon>
        <taxon>Pseudomonadati</taxon>
        <taxon>Pseudomonadota</taxon>
        <taxon>Alphaproteobacteria</taxon>
        <taxon>Hyphomicrobiales</taxon>
        <taxon>Rhizobiaceae</taxon>
        <taxon>Rhizobium/Agrobacterium group</taxon>
        <taxon>Pararhizobium</taxon>
    </lineage>
</organism>
<comment type="similarity">
    <text evidence="1 2">Belongs to the phD/YefM antitoxin family.</text>
</comment>
<evidence type="ECO:0000313" key="3">
    <source>
        <dbReference type="EMBL" id="OJG01483.1"/>
    </source>
</evidence>